<feature type="transmembrane region" description="Helical" evidence="5">
    <location>
        <begin position="48"/>
        <end position="66"/>
    </location>
</feature>
<feature type="transmembrane region" description="Helical" evidence="5">
    <location>
        <begin position="78"/>
        <end position="98"/>
    </location>
</feature>
<dbReference type="Proteomes" id="UP000281771">
    <property type="component" value="Unassembled WGS sequence"/>
</dbReference>
<reference evidence="7 8" key="1">
    <citation type="submission" date="2018-11" db="EMBL/GenBank/DDBJ databases">
        <title>Genomes From Bacteria Associated with the Canine Oral Cavity: a Test Case for Automated Genome-Based Taxonomic Assignment.</title>
        <authorList>
            <person name="Coil D.A."/>
            <person name="Jospin G."/>
            <person name="Darling A.E."/>
            <person name="Wallis C."/>
            <person name="Davis I.J."/>
            <person name="Harris S."/>
            <person name="Eisen J.A."/>
            <person name="Holcombe L.J."/>
            <person name="O'Flynn C."/>
        </authorList>
    </citation>
    <scope>NUCLEOTIDE SEQUENCE [LARGE SCALE GENOMIC DNA]</scope>
    <source>
        <strain evidence="7 8">OH4621_COT-116</strain>
    </source>
</reference>
<dbReference type="AlphaFoldDB" id="A0A3P1VCS8"/>
<evidence type="ECO:0000256" key="4">
    <source>
        <dbReference type="ARBA" id="ARBA00023136"/>
    </source>
</evidence>
<evidence type="ECO:0000256" key="1">
    <source>
        <dbReference type="ARBA" id="ARBA00004141"/>
    </source>
</evidence>
<proteinExistence type="predicted"/>
<dbReference type="RefSeq" id="WP_018167113.1">
    <property type="nucleotide sequence ID" value="NZ_RQZA01000002.1"/>
</dbReference>
<dbReference type="InterPro" id="IPR050932">
    <property type="entry name" value="TM2D1-3-like"/>
</dbReference>
<keyword evidence="2 5" id="KW-0812">Transmembrane</keyword>
<evidence type="ECO:0000256" key="3">
    <source>
        <dbReference type="ARBA" id="ARBA00022989"/>
    </source>
</evidence>
<accession>A0A3P1VCS8</accession>
<organism evidence="7 8">
    <name type="scientific">Streptococcus minor</name>
    <dbReference type="NCBI Taxonomy" id="229549"/>
    <lineage>
        <taxon>Bacteria</taxon>
        <taxon>Bacillati</taxon>
        <taxon>Bacillota</taxon>
        <taxon>Bacilli</taxon>
        <taxon>Lactobacillales</taxon>
        <taxon>Streptococcaceae</taxon>
        <taxon>Streptococcus</taxon>
    </lineage>
</organism>
<dbReference type="EMBL" id="RQZA01000002">
    <property type="protein sequence ID" value="RRD31961.1"/>
    <property type="molecule type" value="Genomic_DNA"/>
</dbReference>
<keyword evidence="3 5" id="KW-1133">Transmembrane helix</keyword>
<evidence type="ECO:0000259" key="6">
    <source>
        <dbReference type="Pfam" id="PF05154"/>
    </source>
</evidence>
<evidence type="ECO:0000313" key="8">
    <source>
        <dbReference type="Proteomes" id="UP000281771"/>
    </source>
</evidence>
<comment type="caution">
    <text evidence="7">The sequence shown here is derived from an EMBL/GenBank/DDBJ whole genome shotgun (WGS) entry which is preliminary data.</text>
</comment>
<evidence type="ECO:0000313" key="7">
    <source>
        <dbReference type="EMBL" id="RRD31961.1"/>
    </source>
</evidence>
<dbReference type="PANTHER" id="PTHR21016">
    <property type="entry name" value="BETA-AMYLOID BINDING PROTEIN-RELATED"/>
    <property type="match status" value="1"/>
</dbReference>
<dbReference type="PANTHER" id="PTHR21016:SF25">
    <property type="entry name" value="TM2 DOMAIN-CONTAINING PROTEIN DDB_G0277895-RELATED"/>
    <property type="match status" value="1"/>
</dbReference>
<keyword evidence="4 5" id="KW-0472">Membrane</keyword>
<comment type="subcellular location">
    <subcellularLocation>
        <location evidence="1">Membrane</location>
        <topology evidence="1">Multi-pass membrane protein</topology>
    </subcellularLocation>
</comment>
<dbReference type="GO" id="GO:0016020">
    <property type="term" value="C:membrane"/>
    <property type="evidence" value="ECO:0007669"/>
    <property type="project" value="UniProtKB-SubCell"/>
</dbReference>
<keyword evidence="8" id="KW-1185">Reference proteome</keyword>
<evidence type="ECO:0000256" key="5">
    <source>
        <dbReference type="SAM" id="Phobius"/>
    </source>
</evidence>
<name>A0A3P1VCS8_9STRE</name>
<dbReference type="STRING" id="1123309.GCA_000377005_01195"/>
<sequence>MSVFSDSYLAANASNLPPEAIPMLRQRLENLTESQKAYVLSADLKNPTTALIFSIFFGYLGVDRFYIGHIGLGVAKLLLSWMTLGLWPLIDWFLIMGATRQTNLENLNHAINAATMFHP</sequence>
<evidence type="ECO:0000256" key="2">
    <source>
        <dbReference type="ARBA" id="ARBA00022692"/>
    </source>
</evidence>
<gene>
    <name evidence="7" type="ORF">EII38_04195</name>
</gene>
<feature type="domain" description="TM2" evidence="6">
    <location>
        <begin position="45"/>
        <end position="93"/>
    </location>
</feature>
<dbReference type="InterPro" id="IPR007829">
    <property type="entry name" value="TM2"/>
</dbReference>
<protein>
    <submittedName>
        <fullName evidence="7">TM2 domain-containing protein</fullName>
    </submittedName>
</protein>
<dbReference type="Pfam" id="PF05154">
    <property type="entry name" value="TM2"/>
    <property type="match status" value="1"/>
</dbReference>